<name>A0A183INJ8_9BILA</name>
<dbReference type="InterPro" id="IPR013106">
    <property type="entry name" value="Ig_V-set"/>
</dbReference>
<evidence type="ECO:0000256" key="7">
    <source>
        <dbReference type="ARBA" id="ARBA00023180"/>
    </source>
</evidence>
<dbReference type="GO" id="GO:0043005">
    <property type="term" value="C:neuron projection"/>
    <property type="evidence" value="ECO:0007669"/>
    <property type="project" value="TreeGrafter"/>
</dbReference>
<sequence>MAADSIISLPAILCQLFNACSRVEVPQFGEPMVDVTAIRGMDATFSCQVVNLGKHLVAFVRADPTIVLTWNHRVFASRPHKYSVDVKGDRWFLKIRNVQQSDQGLYMCQINTSPMLAQMAYLHLKVPPRVDTQLSTHDLIVQEGQDVTFSCVANGSPTPTVSWRRKDGEVIVTNEPEGYGGTSKSIIYKQNLTLYKVNRKHMSEYLCLASNNVPPDESWSLKLHVHFAPSVVPLETTVSSKTDSTAHLACMAEAWPKPDFTWEFQENVILPNDEKYKMVLLLFKYVNA</sequence>
<keyword evidence="7" id="KW-0325">Glycoprotein</keyword>
<dbReference type="Pfam" id="PF07679">
    <property type="entry name" value="I-set"/>
    <property type="match status" value="1"/>
</dbReference>
<keyword evidence="3" id="KW-0732">Signal</keyword>
<dbReference type="PANTHER" id="PTHR12231">
    <property type="entry name" value="CTX-RELATED TYPE I TRANSMEMBRANE PROTEIN"/>
    <property type="match status" value="1"/>
</dbReference>
<dbReference type="SMART" id="SM00408">
    <property type="entry name" value="IGc2"/>
    <property type="match status" value="2"/>
</dbReference>
<dbReference type="Pfam" id="PF13927">
    <property type="entry name" value="Ig_3"/>
    <property type="match status" value="1"/>
</dbReference>
<dbReference type="EMBL" id="UZAM01008816">
    <property type="protein sequence ID" value="VDP06536.1"/>
    <property type="molecule type" value="Genomic_DNA"/>
</dbReference>
<keyword evidence="11" id="KW-1185">Reference proteome</keyword>
<evidence type="ECO:0000256" key="8">
    <source>
        <dbReference type="ARBA" id="ARBA00023319"/>
    </source>
</evidence>
<gene>
    <name evidence="10" type="ORF">SBAD_LOCUS5194</name>
</gene>
<evidence type="ECO:0000256" key="3">
    <source>
        <dbReference type="ARBA" id="ARBA00022729"/>
    </source>
</evidence>
<keyword evidence="4" id="KW-0677">Repeat</keyword>
<keyword evidence="6" id="KW-1015">Disulfide bond</keyword>
<reference evidence="10 11" key="2">
    <citation type="submission" date="2018-11" db="EMBL/GenBank/DDBJ databases">
        <authorList>
            <consortium name="Pathogen Informatics"/>
        </authorList>
    </citation>
    <scope>NUCLEOTIDE SEQUENCE [LARGE SCALE GENOMIC DNA]</scope>
</reference>
<evidence type="ECO:0000256" key="5">
    <source>
        <dbReference type="ARBA" id="ARBA00023136"/>
    </source>
</evidence>
<keyword evidence="5" id="KW-0472">Membrane</keyword>
<dbReference type="Gene3D" id="2.60.40.10">
    <property type="entry name" value="Immunoglobulins"/>
    <property type="match status" value="3"/>
</dbReference>
<evidence type="ECO:0000259" key="9">
    <source>
        <dbReference type="PROSITE" id="PS50835"/>
    </source>
</evidence>
<dbReference type="InterPro" id="IPR007110">
    <property type="entry name" value="Ig-like_dom"/>
</dbReference>
<organism evidence="12">
    <name type="scientific">Soboliphyme baturini</name>
    <dbReference type="NCBI Taxonomy" id="241478"/>
    <lineage>
        <taxon>Eukaryota</taxon>
        <taxon>Metazoa</taxon>
        <taxon>Ecdysozoa</taxon>
        <taxon>Nematoda</taxon>
        <taxon>Enoplea</taxon>
        <taxon>Dorylaimia</taxon>
        <taxon>Dioctophymatida</taxon>
        <taxon>Dioctophymatoidea</taxon>
        <taxon>Soboliphymatidae</taxon>
        <taxon>Soboliphyme</taxon>
    </lineage>
</organism>
<dbReference type="PROSITE" id="PS50835">
    <property type="entry name" value="IG_LIKE"/>
    <property type="match status" value="3"/>
</dbReference>
<evidence type="ECO:0000256" key="4">
    <source>
        <dbReference type="ARBA" id="ARBA00022737"/>
    </source>
</evidence>
<dbReference type="SUPFAM" id="SSF48726">
    <property type="entry name" value="Immunoglobulin"/>
    <property type="match status" value="3"/>
</dbReference>
<feature type="domain" description="Ig-like" evidence="9">
    <location>
        <begin position="128"/>
        <end position="220"/>
    </location>
</feature>
<dbReference type="InterPro" id="IPR003598">
    <property type="entry name" value="Ig_sub2"/>
</dbReference>
<dbReference type="InterPro" id="IPR036179">
    <property type="entry name" value="Ig-like_dom_sf"/>
</dbReference>
<evidence type="ECO:0000313" key="11">
    <source>
        <dbReference type="Proteomes" id="UP000270296"/>
    </source>
</evidence>
<dbReference type="PANTHER" id="PTHR12231:SF253">
    <property type="entry name" value="DPR-INTERACTING PROTEIN ETA, ISOFORM B-RELATED"/>
    <property type="match status" value="1"/>
</dbReference>
<dbReference type="OrthoDB" id="6159398at2759"/>
<accession>A0A183INJ8</accession>
<reference evidence="12" key="1">
    <citation type="submission" date="2016-06" db="UniProtKB">
        <authorList>
            <consortium name="WormBaseParasite"/>
        </authorList>
    </citation>
    <scope>IDENTIFICATION</scope>
</reference>
<dbReference type="FunFam" id="2.60.40.10:FF:000328">
    <property type="entry name" value="CLUMA_CG000981, isoform A"/>
    <property type="match status" value="1"/>
</dbReference>
<dbReference type="GO" id="GO:0005886">
    <property type="term" value="C:plasma membrane"/>
    <property type="evidence" value="ECO:0007669"/>
    <property type="project" value="UniProtKB-SubCell"/>
</dbReference>
<keyword evidence="2" id="KW-1003">Cell membrane</keyword>
<dbReference type="Proteomes" id="UP000270296">
    <property type="component" value="Unassembled WGS sequence"/>
</dbReference>
<evidence type="ECO:0000256" key="1">
    <source>
        <dbReference type="ARBA" id="ARBA00004236"/>
    </source>
</evidence>
<evidence type="ECO:0000313" key="12">
    <source>
        <dbReference type="WBParaSite" id="SBAD_0000540501-mRNA-1"/>
    </source>
</evidence>
<dbReference type="AlphaFoldDB" id="A0A183INJ8"/>
<dbReference type="SMART" id="SM00406">
    <property type="entry name" value="IGv"/>
    <property type="match status" value="1"/>
</dbReference>
<evidence type="ECO:0000256" key="6">
    <source>
        <dbReference type="ARBA" id="ARBA00023157"/>
    </source>
</evidence>
<feature type="domain" description="Ig-like" evidence="9">
    <location>
        <begin position="26"/>
        <end position="120"/>
    </location>
</feature>
<comment type="subcellular location">
    <subcellularLocation>
        <location evidence="1">Cell membrane</location>
    </subcellularLocation>
</comment>
<keyword evidence="8" id="KW-0393">Immunoglobulin domain</keyword>
<proteinExistence type="predicted"/>
<evidence type="ECO:0000256" key="2">
    <source>
        <dbReference type="ARBA" id="ARBA00022475"/>
    </source>
</evidence>
<feature type="domain" description="Ig-like" evidence="9">
    <location>
        <begin position="229"/>
        <end position="262"/>
    </location>
</feature>
<dbReference type="InterPro" id="IPR003599">
    <property type="entry name" value="Ig_sub"/>
</dbReference>
<dbReference type="InterPro" id="IPR013098">
    <property type="entry name" value="Ig_I-set"/>
</dbReference>
<dbReference type="WBParaSite" id="SBAD_0000540501-mRNA-1">
    <property type="protein sequence ID" value="SBAD_0000540501-mRNA-1"/>
    <property type="gene ID" value="SBAD_0000540501"/>
</dbReference>
<dbReference type="SMART" id="SM00409">
    <property type="entry name" value="IG"/>
    <property type="match status" value="2"/>
</dbReference>
<protein>
    <submittedName>
        <fullName evidence="12">Lachesin-like</fullName>
    </submittedName>
</protein>
<evidence type="ECO:0000313" key="10">
    <source>
        <dbReference type="EMBL" id="VDP06536.1"/>
    </source>
</evidence>
<dbReference type="InterPro" id="IPR013783">
    <property type="entry name" value="Ig-like_fold"/>
</dbReference>
<dbReference type="InterPro" id="IPR051170">
    <property type="entry name" value="Neural/epithelial_adhesion"/>
</dbReference>